<comment type="similarity">
    <text evidence="2">Belongs to the DNA polymerase delta/II small subunit family.</text>
</comment>
<reference evidence="13" key="1">
    <citation type="submission" date="2016-05" db="EMBL/GenBank/DDBJ databases">
        <title>Comparative genomics of biotechnologically important yeasts.</title>
        <authorList>
            <consortium name="DOE Joint Genome Institute"/>
            <person name="Riley R."/>
            <person name="Haridas S."/>
            <person name="Wolfe K.H."/>
            <person name="Lopes M.R."/>
            <person name="Hittinger C.T."/>
            <person name="Goker M."/>
            <person name="Salamov A."/>
            <person name="Wisecaver J."/>
            <person name="Long T.M."/>
            <person name="Aerts A.L."/>
            <person name="Barry K."/>
            <person name="Choi C."/>
            <person name="Clum A."/>
            <person name="Coughlan A.Y."/>
            <person name="Deshpande S."/>
            <person name="Douglass A.P."/>
            <person name="Hanson S.J."/>
            <person name="Klenk H.-P."/>
            <person name="Labutti K."/>
            <person name="Lapidus A."/>
            <person name="Lindquist E."/>
            <person name="Lipzen A."/>
            <person name="Meier-Kolthoff J.P."/>
            <person name="Ohm R.A."/>
            <person name="Otillar R.P."/>
            <person name="Pangilinan J."/>
            <person name="Peng Y."/>
            <person name="Rokas A."/>
            <person name="Rosa C.A."/>
            <person name="Scheuner C."/>
            <person name="Sibirny A.A."/>
            <person name="Slot J.C."/>
            <person name="Stielow J.B."/>
            <person name="Sun H."/>
            <person name="Kurtzman C.P."/>
            <person name="Blackwell M."/>
            <person name="Grigoriev I.V."/>
            <person name="Jeffries T.W."/>
        </authorList>
    </citation>
    <scope>NUCLEOTIDE SEQUENCE [LARGE SCALE GENOMIC DNA]</scope>
    <source>
        <strain evidence="13">NRRL Y-12698</strain>
    </source>
</reference>
<keyword evidence="4" id="KW-0808">Transferase</keyword>
<keyword evidence="8" id="KW-0539">Nucleus</keyword>
<dbReference type="InterPro" id="IPR040663">
    <property type="entry name" value="DNA_pol_D_N"/>
</dbReference>
<evidence type="ECO:0000313" key="13">
    <source>
        <dbReference type="Proteomes" id="UP000094336"/>
    </source>
</evidence>
<dbReference type="AlphaFoldDB" id="A0A1E3QV29"/>
<dbReference type="GO" id="GO:0006273">
    <property type="term" value="P:lagging strand elongation"/>
    <property type="evidence" value="ECO:0007669"/>
    <property type="project" value="UniProtKB-ARBA"/>
</dbReference>
<dbReference type="GO" id="GO:0003677">
    <property type="term" value="F:DNA binding"/>
    <property type="evidence" value="ECO:0007669"/>
    <property type="project" value="InterPro"/>
</dbReference>
<feature type="domain" description="DNA polymerase alpha/delta/epsilon subunit B" evidence="10">
    <location>
        <begin position="204"/>
        <end position="434"/>
    </location>
</feature>
<dbReference type="Pfam" id="PF18018">
    <property type="entry name" value="DNA_pol_D_N"/>
    <property type="match status" value="1"/>
</dbReference>
<name>A0A1E3QV29_9ASCO</name>
<keyword evidence="6" id="KW-0235">DNA replication</keyword>
<keyword evidence="5" id="KW-0548">Nucleotidyltransferase</keyword>
<dbReference type="GO" id="GO:0043625">
    <property type="term" value="C:delta DNA polymerase complex"/>
    <property type="evidence" value="ECO:0007669"/>
    <property type="project" value="EnsemblFungi"/>
</dbReference>
<sequence>MPHTFLTPYSSGNASEQTIRAVSQLPLSFDKSSQFLLQFQRRQFGKQFASLYHHRLSTLRPRVEALADAKWGLQYAKVDKVLDINDQAPCYVVGTVFCDLKYKPNILDDVASGTYGAPPVPKETYIKSDDRSTDKILMEDESGRIVLHSKDEEFFTRHNIMVTGCVAGILGQEVEAGVFEVFDIVYPPLSHQLPRAPSKLSGKVAFVSGLGFTEDAAPDLRLEILKGFLMGEIGDTGLAASITRLFVAGNSIDNTQRNKNRHTDEEDMFGAKQVSNYNTTSLAKMDDWMSELLNTMPIQLMPGESDPVDSVYPQQPWHRSLLPKCFKYVTDEGNAYFSLLSNPTWIEAPLVRMLGTSGENVNDFFKYVFPFDLLDENTNSQQLRLSIMHQNLRWAHLAPTCPDTLWCYPFEKEDPFIMDELPHVYFAGNQPRFGTMVAAFEDGKEVRLISIPKFSSTGEVVVMDLDTLECECIQIVA</sequence>
<evidence type="ECO:0000256" key="2">
    <source>
        <dbReference type="ARBA" id="ARBA00006035"/>
    </source>
</evidence>
<evidence type="ECO:0000256" key="3">
    <source>
        <dbReference type="ARBA" id="ARBA00012417"/>
    </source>
</evidence>
<dbReference type="FunFam" id="2.40.50.430:FF:000002">
    <property type="entry name" value="DNA polymerase delta subunit"/>
    <property type="match status" value="1"/>
</dbReference>
<evidence type="ECO:0000256" key="8">
    <source>
        <dbReference type="ARBA" id="ARBA00023242"/>
    </source>
</evidence>
<keyword evidence="7" id="KW-0239">DNA-directed DNA polymerase</keyword>
<gene>
    <name evidence="12" type="ORF">BABINDRAFT_161021</name>
</gene>
<evidence type="ECO:0000256" key="5">
    <source>
        <dbReference type="ARBA" id="ARBA00022695"/>
    </source>
</evidence>
<comment type="catalytic activity">
    <reaction evidence="9">
        <text>DNA(n) + a 2'-deoxyribonucleoside 5'-triphosphate = DNA(n+1) + diphosphate</text>
        <dbReference type="Rhea" id="RHEA:22508"/>
        <dbReference type="Rhea" id="RHEA-COMP:17339"/>
        <dbReference type="Rhea" id="RHEA-COMP:17340"/>
        <dbReference type="ChEBI" id="CHEBI:33019"/>
        <dbReference type="ChEBI" id="CHEBI:61560"/>
        <dbReference type="ChEBI" id="CHEBI:173112"/>
        <dbReference type="EC" id="2.7.7.7"/>
    </reaction>
</comment>
<dbReference type="Proteomes" id="UP000094336">
    <property type="component" value="Unassembled WGS sequence"/>
</dbReference>
<keyword evidence="13" id="KW-1185">Reference proteome</keyword>
<proteinExistence type="inferred from homology"/>
<dbReference type="Gene3D" id="3.60.21.50">
    <property type="match status" value="1"/>
</dbReference>
<evidence type="ECO:0000256" key="4">
    <source>
        <dbReference type="ARBA" id="ARBA00022679"/>
    </source>
</evidence>
<dbReference type="GO" id="GO:0006278">
    <property type="term" value="P:RNA-templated DNA biosynthetic process"/>
    <property type="evidence" value="ECO:0007669"/>
    <property type="project" value="EnsemblFungi"/>
</dbReference>
<dbReference type="PANTHER" id="PTHR10416:SF0">
    <property type="entry name" value="DNA POLYMERASE DELTA SUBUNIT 2"/>
    <property type="match status" value="1"/>
</dbReference>
<evidence type="ECO:0000256" key="1">
    <source>
        <dbReference type="ARBA" id="ARBA00004123"/>
    </source>
</evidence>
<dbReference type="PANTHER" id="PTHR10416">
    <property type="entry name" value="DNA POLYMERASE DELTA SUBUNIT 2"/>
    <property type="match status" value="1"/>
</dbReference>
<protein>
    <recommendedName>
        <fullName evidence="3">DNA-directed DNA polymerase</fullName>
        <ecNumber evidence="3">2.7.7.7</ecNumber>
    </recommendedName>
</protein>
<dbReference type="RefSeq" id="XP_018986145.1">
    <property type="nucleotide sequence ID" value="XM_019128599.1"/>
</dbReference>
<dbReference type="OrthoDB" id="3763at2759"/>
<dbReference type="GO" id="GO:0003887">
    <property type="term" value="F:DNA-directed DNA polymerase activity"/>
    <property type="evidence" value="ECO:0007669"/>
    <property type="project" value="UniProtKB-KW"/>
</dbReference>
<dbReference type="Gene3D" id="2.40.50.430">
    <property type="match status" value="1"/>
</dbReference>
<dbReference type="GO" id="GO:0043137">
    <property type="term" value="P:DNA replication, removal of RNA primer"/>
    <property type="evidence" value="ECO:0007669"/>
    <property type="project" value="EnsemblFungi"/>
</dbReference>
<dbReference type="InterPro" id="IPR007185">
    <property type="entry name" value="DNA_pol_a/d/e_bsu"/>
</dbReference>
<dbReference type="GO" id="GO:0016035">
    <property type="term" value="C:zeta DNA polymerase complex"/>
    <property type="evidence" value="ECO:0007669"/>
    <property type="project" value="EnsemblFungi"/>
</dbReference>
<evidence type="ECO:0000256" key="9">
    <source>
        <dbReference type="ARBA" id="ARBA00049244"/>
    </source>
</evidence>
<evidence type="ECO:0000256" key="7">
    <source>
        <dbReference type="ARBA" id="ARBA00022932"/>
    </source>
</evidence>
<dbReference type="STRING" id="984486.A0A1E3QV29"/>
<evidence type="ECO:0000256" key="6">
    <source>
        <dbReference type="ARBA" id="ARBA00022705"/>
    </source>
</evidence>
<comment type="subcellular location">
    <subcellularLocation>
        <location evidence="1">Nucleus</location>
    </subcellularLocation>
</comment>
<dbReference type="InterPro" id="IPR024826">
    <property type="entry name" value="DNA_pol_delta/II_ssu"/>
</dbReference>
<evidence type="ECO:0000259" key="10">
    <source>
        <dbReference type="Pfam" id="PF04042"/>
    </source>
</evidence>
<dbReference type="GO" id="GO:0005829">
    <property type="term" value="C:cytosol"/>
    <property type="evidence" value="ECO:0007669"/>
    <property type="project" value="EnsemblFungi"/>
</dbReference>
<evidence type="ECO:0000313" key="12">
    <source>
        <dbReference type="EMBL" id="ODQ80817.1"/>
    </source>
</evidence>
<dbReference type="GeneID" id="30146452"/>
<feature type="domain" description="DNA polymerase delta subunit OB-fold" evidence="11">
    <location>
        <begin position="47"/>
        <end position="184"/>
    </location>
</feature>
<dbReference type="Pfam" id="PF04042">
    <property type="entry name" value="DNA_pol_E_B"/>
    <property type="match status" value="1"/>
</dbReference>
<evidence type="ECO:0000259" key="11">
    <source>
        <dbReference type="Pfam" id="PF18018"/>
    </source>
</evidence>
<dbReference type="EMBL" id="KV454429">
    <property type="protein sequence ID" value="ODQ80817.1"/>
    <property type="molecule type" value="Genomic_DNA"/>
</dbReference>
<dbReference type="EC" id="2.7.7.7" evidence="3"/>
<accession>A0A1E3QV29</accession>
<dbReference type="GO" id="GO:0006281">
    <property type="term" value="P:DNA repair"/>
    <property type="evidence" value="ECO:0007669"/>
    <property type="project" value="UniProtKB-ARBA"/>
</dbReference>
<organism evidence="12 13">
    <name type="scientific">Babjeviella inositovora NRRL Y-12698</name>
    <dbReference type="NCBI Taxonomy" id="984486"/>
    <lineage>
        <taxon>Eukaryota</taxon>
        <taxon>Fungi</taxon>
        <taxon>Dikarya</taxon>
        <taxon>Ascomycota</taxon>
        <taxon>Saccharomycotina</taxon>
        <taxon>Pichiomycetes</taxon>
        <taxon>Serinales incertae sedis</taxon>
        <taxon>Babjeviella</taxon>
    </lineage>
</organism>